<sequence length="60" mass="7163">MSPLLFVILALLVAYKLYRFVYEKPSNTLPGLIRIPVAGSYWLFLRRNYKYVHLTIMRRS</sequence>
<name>A0AAV2NJH4_9HYME</name>
<feature type="transmembrane region" description="Helical" evidence="1">
    <location>
        <begin position="29"/>
        <end position="49"/>
    </location>
</feature>
<dbReference type="AlphaFoldDB" id="A0AAV2NJH4"/>
<keyword evidence="1" id="KW-0472">Membrane</keyword>
<keyword evidence="1" id="KW-1133">Transmembrane helix</keyword>
<evidence type="ECO:0000256" key="1">
    <source>
        <dbReference type="SAM" id="Phobius"/>
    </source>
</evidence>
<evidence type="ECO:0008006" key="5">
    <source>
        <dbReference type="Google" id="ProtNLM"/>
    </source>
</evidence>
<keyword evidence="4" id="KW-1185">Reference proteome</keyword>
<evidence type="ECO:0000256" key="2">
    <source>
        <dbReference type="SAM" id="SignalP"/>
    </source>
</evidence>
<evidence type="ECO:0000313" key="4">
    <source>
        <dbReference type="Proteomes" id="UP001497644"/>
    </source>
</evidence>
<accession>A0AAV2NJH4</accession>
<dbReference type="EMBL" id="OZ034825">
    <property type="protein sequence ID" value="CAL1679559.1"/>
    <property type="molecule type" value="Genomic_DNA"/>
</dbReference>
<reference evidence="3" key="1">
    <citation type="submission" date="2024-04" db="EMBL/GenBank/DDBJ databases">
        <authorList>
            <consortium name="Molecular Ecology Group"/>
        </authorList>
    </citation>
    <scope>NUCLEOTIDE SEQUENCE</scope>
</reference>
<feature type="signal peptide" evidence="2">
    <location>
        <begin position="1"/>
        <end position="23"/>
    </location>
</feature>
<evidence type="ECO:0000313" key="3">
    <source>
        <dbReference type="EMBL" id="CAL1679559.1"/>
    </source>
</evidence>
<keyword evidence="2" id="KW-0732">Signal</keyword>
<feature type="chain" id="PRO_5043808210" description="Cytochrome P450" evidence="2">
    <location>
        <begin position="24"/>
        <end position="60"/>
    </location>
</feature>
<protein>
    <recommendedName>
        <fullName evidence="5">Cytochrome P450</fullName>
    </recommendedName>
</protein>
<proteinExistence type="predicted"/>
<dbReference type="Proteomes" id="UP001497644">
    <property type="component" value="Chromosome 2"/>
</dbReference>
<gene>
    <name evidence="3" type="ORF">LPLAT_LOCUS5727</name>
</gene>
<organism evidence="3 4">
    <name type="scientific">Lasius platythorax</name>
    <dbReference type="NCBI Taxonomy" id="488582"/>
    <lineage>
        <taxon>Eukaryota</taxon>
        <taxon>Metazoa</taxon>
        <taxon>Ecdysozoa</taxon>
        <taxon>Arthropoda</taxon>
        <taxon>Hexapoda</taxon>
        <taxon>Insecta</taxon>
        <taxon>Pterygota</taxon>
        <taxon>Neoptera</taxon>
        <taxon>Endopterygota</taxon>
        <taxon>Hymenoptera</taxon>
        <taxon>Apocrita</taxon>
        <taxon>Aculeata</taxon>
        <taxon>Formicoidea</taxon>
        <taxon>Formicidae</taxon>
        <taxon>Formicinae</taxon>
        <taxon>Lasius</taxon>
        <taxon>Lasius</taxon>
    </lineage>
</organism>
<keyword evidence="1" id="KW-0812">Transmembrane</keyword>